<evidence type="ECO:0000313" key="2">
    <source>
        <dbReference type="EMBL" id="MDQ0507404.1"/>
    </source>
</evidence>
<feature type="region of interest" description="Disordered" evidence="1">
    <location>
        <begin position="109"/>
        <end position="142"/>
    </location>
</feature>
<name>A0ABU0LJY6_XANAG</name>
<sequence length="142" mass="15146">MGSTVTVACKLPHGLVLRTFIMNKRYEAILGGGTREVEEAAQVGHMVTIKGYAAPHGHAPNAPVSGGYALTSGVDADFWDEWLRQNAEHPAVKAGLIFATERVDTAKKQAEEQAEIKSGLEPLNPDGDARGRGIRKADLKAA</sequence>
<dbReference type="RefSeq" id="WP_237345790.1">
    <property type="nucleotide sequence ID" value="NZ_JABWGX010000013.1"/>
</dbReference>
<keyword evidence="3" id="KW-1185">Reference proteome</keyword>
<dbReference type="Proteomes" id="UP001241747">
    <property type="component" value="Unassembled WGS sequence"/>
</dbReference>
<reference evidence="2 3" key="1">
    <citation type="submission" date="2023-07" db="EMBL/GenBank/DDBJ databases">
        <title>Genomic Encyclopedia of Type Strains, Phase IV (KMG-IV): sequencing the most valuable type-strain genomes for metagenomic binning, comparative biology and taxonomic classification.</title>
        <authorList>
            <person name="Goeker M."/>
        </authorList>
    </citation>
    <scope>NUCLEOTIDE SEQUENCE [LARGE SCALE GENOMIC DNA]</scope>
    <source>
        <strain evidence="2 3">DSM 3770</strain>
    </source>
</reference>
<comment type="caution">
    <text evidence="2">The sequence shown here is derived from an EMBL/GenBank/DDBJ whole genome shotgun (WGS) entry which is preliminary data.</text>
</comment>
<proteinExistence type="predicted"/>
<feature type="compositionally biased region" description="Basic and acidic residues" evidence="1">
    <location>
        <begin position="127"/>
        <end position="142"/>
    </location>
</feature>
<gene>
    <name evidence="2" type="ORF">QOZ94_004228</name>
</gene>
<accession>A0ABU0LJY6</accession>
<protein>
    <submittedName>
        <fullName evidence="2">Uncharacterized protein</fullName>
    </submittedName>
</protein>
<dbReference type="EMBL" id="JAUSVY010000018">
    <property type="protein sequence ID" value="MDQ0507404.1"/>
    <property type="molecule type" value="Genomic_DNA"/>
</dbReference>
<evidence type="ECO:0000256" key="1">
    <source>
        <dbReference type="SAM" id="MobiDB-lite"/>
    </source>
</evidence>
<organism evidence="2 3">
    <name type="scientific">Xanthobacter agilis</name>
    <dbReference type="NCBI Taxonomy" id="47492"/>
    <lineage>
        <taxon>Bacteria</taxon>
        <taxon>Pseudomonadati</taxon>
        <taxon>Pseudomonadota</taxon>
        <taxon>Alphaproteobacteria</taxon>
        <taxon>Hyphomicrobiales</taxon>
        <taxon>Xanthobacteraceae</taxon>
        <taxon>Xanthobacter</taxon>
    </lineage>
</organism>
<evidence type="ECO:0000313" key="3">
    <source>
        <dbReference type="Proteomes" id="UP001241747"/>
    </source>
</evidence>